<dbReference type="AlphaFoldDB" id="A0A0L6UPI8"/>
<proteinExistence type="predicted"/>
<sequence length="119" mass="13266">MTDPSLSSFRPKTNHLPLSSSLGAKFFSLSFLFSLFSSSNLLVFSVLVLVLVIYQKLFTINSRNLTLPMPDGEPNIIADQKPSTTVTSNKMDKLEQTILKTAIEAIPLLTIDNYSLWKN</sequence>
<dbReference type="EMBL" id="LAVV01009524">
    <property type="protein sequence ID" value="KNZ50448.1"/>
    <property type="molecule type" value="Genomic_DNA"/>
</dbReference>
<accession>A0A0L6UPI8</accession>
<keyword evidence="1" id="KW-1133">Transmembrane helix</keyword>
<protein>
    <submittedName>
        <fullName evidence="2">Uncharacterized protein</fullName>
    </submittedName>
</protein>
<feature type="transmembrane region" description="Helical" evidence="1">
    <location>
        <begin position="26"/>
        <end position="54"/>
    </location>
</feature>
<keyword evidence="1" id="KW-0812">Transmembrane</keyword>
<keyword evidence="1" id="KW-0472">Membrane</keyword>
<gene>
    <name evidence="2" type="ORF">VP01_441g1</name>
</gene>
<evidence type="ECO:0000256" key="1">
    <source>
        <dbReference type="SAM" id="Phobius"/>
    </source>
</evidence>
<comment type="caution">
    <text evidence="2">The sequence shown here is derived from an EMBL/GenBank/DDBJ whole genome shotgun (WGS) entry which is preliminary data.</text>
</comment>
<organism evidence="2 3">
    <name type="scientific">Puccinia sorghi</name>
    <dbReference type="NCBI Taxonomy" id="27349"/>
    <lineage>
        <taxon>Eukaryota</taxon>
        <taxon>Fungi</taxon>
        <taxon>Dikarya</taxon>
        <taxon>Basidiomycota</taxon>
        <taxon>Pucciniomycotina</taxon>
        <taxon>Pucciniomycetes</taxon>
        <taxon>Pucciniales</taxon>
        <taxon>Pucciniaceae</taxon>
        <taxon>Puccinia</taxon>
    </lineage>
</organism>
<reference evidence="2 3" key="1">
    <citation type="submission" date="2015-08" db="EMBL/GenBank/DDBJ databases">
        <title>Next Generation Sequencing and Analysis of the Genome of Puccinia sorghi L Schw, the Causal Agent of Maize Common Rust.</title>
        <authorList>
            <person name="Rochi L."/>
            <person name="Burguener G."/>
            <person name="Darino M."/>
            <person name="Turjanski A."/>
            <person name="Kreff E."/>
            <person name="Dieguez M.J."/>
            <person name="Sacco F."/>
        </authorList>
    </citation>
    <scope>NUCLEOTIDE SEQUENCE [LARGE SCALE GENOMIC DNA]</scope>
    <source>
        <strain evidence="2 3">RO10H11247</strain>
    </source>
</reference>
<evidence type="ECO:0000313" key="3">
    <source>
        <dbReference type="Proteomes" id="UP000037035"/>
    </source>
</evidence>
<evidence type="ECO:0000313" key="2">
    <source>
        <dbReference type="EMBL" id="KNZ50448.1"/>
    </source>
</evidence>
<dbReference type="VEuPathDB" id="FungiDB:VP01_441g1"/>
<keyword evidence="3" id="KW-1185">Reference proteome</keyword>
<name>A0A0L6UPI8_9BASI</name>
<dbReference type="Proteomes" id="UP000037035">
    <property type="component" value="Unassembled WGS sequence"/>
</dbReference>